<protein>
    <submittedName>
        <fullName evidence="1">Uncharacterized protein</fullName>
    </submittedName>
</protein>
<gene>
    <name evidence="1" type="ORF">L2E82_08976</name>
</gene>
<evidence type="ECO:0000313" key="1">
    <source>
        <dbReference type="EMBL" id="KAI3779307.1"/>
    </source>
</evidence>
<keyword evidence="2" id="KW-1185">Reference proteome</keyword>
<name>A0ACB9G968_CICIN</name>
<comment type="caution">
    <text evidence="1">The sequence shown here is derived from an EMBL/GenBank/DDBJ whole genome shotgun (WGS) entry which is preliminary data.</text>
</comment>
<reference evidence="2" key="1">
    <citation type="journal article" date="2022" name="Mol. Ecol. Resour.">
        <title>The genomes of chicory, endive, great burdock and yacon provide insights into Asteraceae palaeo-polyploidization history and plant inulin production.</title>
        <authorList>
            <person name="Fan W."/>
            <person name="Wang S."/>
            <person name="Wang H."/>
            <person name="Wang A."/>
            <person name="Jiang F."/>
            <person name="Liu H."/>
            <person name="Zhao H."/>
            <person name="Xu D."/>
            <person name="Zhang Y."/>
        </authorList>
    </citation>
    <scope>NUCLEOTIDE SEQUENCE [LARGE SCALE GENOMIC DNA]</scope>
    <source>
        <strain evidence="2">cv. Punajuju</strain>
    </source>
</reference>
<reference evidence="1 2" key="2">
    <citation type="journal article" date="2022" name="Mol. Ecol. Resour.">
        <title>The genomes of chicory, endive, great burdock and yacon provide insights into Asteraceae paleo-polyploidization history and plant inulin production.</title>
        <authorList>
            <person name="Fan W."/>
            <person name="Wang S."/>
            <person name="Wang H."/>
            <person name="Wang A."/>
            <person name="Jiang F."/>
            <person name="Liu H."/>
            <person name="Zhao H."/>
            <person name="Xu D."/>
            <person name="Zhang Y."/>
        </authorList>
    </citation>
    <scope>NUCLEOTIDE SEQUENCE [LARGE SCALE GENOMIC DNA]</scope>
    <source>
        <strain evidence="2">cv. Punajuju</strain>
        <tissue evidence="1">Leaves</tissue>
    </source>
</reference>
<evidence type="ECO:0000313" key="2">
    <source>
        <dbReference type="Proteomes" id="UP001055811"/>
    </source>
</evidence>
<sequence>MVAIVIGGLACIRLSHLPSKHPRRPTLHRFQVSDTAWRSASFIRRILGLDFVLAGVILLLSLHLHPLRLSTPPSPLCQVAGGARIECALPTTAASASHVIDESHRDNCPQVSHQLFGEISLRDVLFPRLCFLSNDYVPNILNSPTYNLHITDTMIQKKLGLDFDGIIDIKAAPEGSFVLLHGCAHNPTSIAPTPQQCEKIADVIHAEKHFPFFDVAYQV</sequence>
<dbReference type="EMBL" id="CM042010">
    <property type="protein sequence ID" value="KAI3779307.1"/>
    <property type="molecule type" value="Genomic_DNA"/>
</dbReference>
<accession>A0ACB9G968</accession>
<organism evidence="1 2">
    <name type="scientific">Cichorium intybus</name>
    <name type="common">Chicory</name>
    <dbReference type="NCBI Taxonomy" id="13427"/>
    <lineage>
        <taxon>Eukaryota</taxon>
        <taxon>Viridiplantae</taxon>
        <taxon>Streptophyta</taxon>
        <taxon>Embryophyta</taxon>
        <taxon>Tracheophyta</taxon>
        <taxon>Spermatophyta</taxon>
        <taxon>Magnoliopsida</taxon>
        <taxon>eudicotyledons</taxon>
        <taxon>Gunneridae</taxon>
        <taxon>Pentapetalae</taxon>
        <taxon>asterids</taxon>
        <taxon>campanulids</taxon>
        <taxon>Asterales</taxon>
        <taxon>Asteraceae</taxon>
        <taxon>Cichorioideae</taxon>
        <taxon>Cichorieae</taxon>
        <taxon>Cichoriinae</taxon>
        <taxon>Cichorium</taxon>
    </lineage>
</organism>
<dbReference type="Proteomes" id="UP001055811">
    <property type="component" value="Linkage Group LG02"/>
</dbReference>
<proteinExistence type="predicted"/>